<organism evidence="1 2">
    <name type="scientific">Manduca sexta</name>
    <name type="common">Tobacco hawkmoth</name>
    <name type="synonym">Tobacco hornworm</name>
    <dbReference type="NCBI Taxonomy" id="7130"/>
    <lineage>
        <taxon>Eukaryota</taxon>
        <taxon>Metazoa</taxon>
        <taxon>Ecdysozoa</taxon>
        <taxon>Arthropoda</taxon>
        <taxon>Hexapoda</taxon>
        <taxon>Insecta</taxon>
        <taxon>Pterygota</taxon>
        <taxon>Neoptera</taxon>
        <taxon>Endopterygota</taxon>
        <taxon>Lepidoptera</taxon>
        <taxon>Glossata</taxon>
        <taxon>Ditrysia</taxon>
        <taxon>Bombycoidea</taxon>
        <taxon>Sphingidae</taxon>
        <taxon>Sphinginae</taxon>
        <taxon>Sphingini</taxon>
        <taxon>Manduca</taxon>
    </lineage>
</organism>
<evidence type="ECO:0000313" key="1">
    <source>
        <dbReference type="EMBL" id="KAG6465700.1"/>
    </source>
</evidence>
<sequence length="176" mass="20364">MPFHLLSGAVESFCRLKIWLYFPDLYDYEQSTSRSFAMDDFDFEPMVPLAKDREKLTVTKNINCDDFSRYALNCTMEAAVIYNSSKKSPPMPAKIGDWCKAIRHLTSCAIDWNSDCKDVTESHFNEESIKGHMHVVTNVCDDEWFLTQYDNLPSCIEKSSDSWETCYTEFKNVVDA</sequence>
<dbReference type="AlphaFoldDB" id="A0A922A0D7"/>
<protein>
    <submittedName>
        <fullName evidence="1">Uncharacterized protein</fullName>
    </submittedName>
</protein>
<reference evidence="1" key="1">
    <citation type="journal article" date="2016" name="Insect Biochem. Mol. Biol.">
        <title>Multifaceted biological insights from a draft genome sequence of the tobacco hornworm moth, Manduca sexta.</title>
        <authorList>
            <person name="Kanost M.R."/>
            <person name="Arrese E.L."/>
            <person name="Cao X."/>
            <person name="Chen Y.R."/>
            <person name="Chellapilla S."/>
            <person name="Goldsmith M.R."/>
            <person name="Grosse-Wilde E."/>
            <person name="Heckel D.G."/>
            <person name="Herndon N."/>
            <person name="Jiang H."/>
            <person name="Papanicolaou A."/>
            <person name="Qu J."/>
            <person name="Soulages J.L."/>
            <person name="Vogel H."/>
            <person name="Walters J."/>
            <person name="Waterhouse R.M."/>
            <person name="Ahn S.J."/>
            <person name="Almeida F.C."/>
            <person name="An C."/>
            <person name="Aqrawi P."/>
            <person name="Bretschneider A."/>
            <person name="Bryant W.B."/>
            <person name="Bucks S."/>
            <person name="Chao H."/>
            <person name="Chevignon G."/>
            <person name="Christen J.M."/>
            <person name="Clarke D.F."/>
            <person name="Dittmer N.T."/>
            <person name="Ferguson L.C.F."/>
            <person name="Garavelou S."/>
            <person name="Gordon K.H.J."/>
            <person name="Gunaratna R.T."/>
            <person name="Han Y."/>
            <person name="Hauser F."/>
            <person name="He Y."/>
            <person name="Heidel-Fischer H."/>
            <person name="Hirsh A."/>
            <person name="Hu Y."/>
            <person name="Jiang H."/>
            <person name="Kalra D."/>
            <person name="Klinner C."/>
            <person name="Konig C."/>
            <person name="Kovar C."/>
            <person name="Kroll A.R."/>
            <person name="Kuwar S.S."/>
            <person name="Lee S.L."/>
            <person name="Lehman R."/>
            <person name="Li K."/>
            <person name="Li Z."/>
            <person name="Liang H."/>
            <person name="Lovelace S."/>
            <person name="Lu Z."/>
            <person name="Mansfield J.H."/>
            <person name="McCulloch K.J."/>
            <person name="Mathew T."/>
            <person name="Morton B."/>
            <person name="Muzny D.M."/>
            <person name="Neunemann D."/>
            <person name="Ongeri F."/>
            <person name="Pauchet Y."/>
            <person name="Pu L.L."/>
            <person name="Pyrousis I."/>
            <person name="Rao X.J."/>
            <person name="Redding A."/>
            <person name="Roesel C."/>
            <person name="Sanchez-Gracia A."/>
            <person name="Schaack S."/>
            <person name="Shukla A."/>
            <person name="Tetreau G."/>
            <person name="Wang Y."/>
            <person name="Xiong G.H."/>
            <person name="Traut W."/>
            <person name="Walsh T.K."/>
            <person name="Worley K.C."/>
            <person name="Wu D."/>
            <person name="Wu W."/>
            <person name="Wu Y.Q."/>
            <person name="Zhang X."/>
            <person name="Zou Z."/>
            <person name="Zucker H."/>
            <person name="Briscoe A.D."/>
            <person name="Burmester T."/>
            <person name="Clem R.J."/>
            <person name="Feyereisen R."/>
            <person name="Grimmelikhuijzen C.J.P."/>
            <person name="Hamodrakas S.J."/>
            <person name="Hansson B.S."/>
            <person name="Huguet E."/>
            <person name="Jermiin L.S."/>
            <person name="Lan Q."/>
            <person name="Lehman H.K."/>
            <person name="Lorenzen M."/>
            <person name="Merzendorfer H."/>
            <person name="Michalopoulos I."/>
            <person name="Morton D.B."/>
            <person name="Muthukrishnan S."/>
            <person name="Oakeshott J.G."/>
            <person name="Palmer W."/>
            <person name="Park Y."/>
            <person name="Passarelli A.L."/>
            <person name="Rozas J."/>
            <person name="Schwartz L.M."/>
            <person name="Smith W."/>
            <person name="Southgate A."/>
            <person name="Vilcinskas A."/>
            <person name="Vogt R."/>
            <person name="Wang P."/>
            <person name="Werren J."/>
            <person name="Yu X.Q."/>
            <person name="Zhou J.J."/>
            <person name="Brown S.J."/>
            <person name="Scherer S.E."/>
            <person name="Richards S."/>
            <person name="Blissard G.W."/>
        </authorList>
    </citation>
    <scope>NUCLEOTIDE SEQUENCE</scope>
</reference>
<name>A0A922A0D7_MANSE</name>
<comment type="caution">
    <text evidence="1">The sequence shown here is derived from an EMBL/GenBank/DDBJ whole genome shotgun (WGS) entry which is preliminary data.</text>
</comment>
<evidence type="ECO:0000313" key="2">
    <source>
        <dbReference type="Proteomes" id="UP000791440"/>
    </source>
</evidence>
<proteinExistence type="predicted"/>
<dbReference type="Proteomes" id="UP000791440">
    <property type="component" value="Unassembled WGS sequence"/>
</dbReference>
<feature type="non-terminal residue" evidence="1">
    <location>
        <position position="176"/>
    </location>
</feature>
<reference evidence="1" key="2">
    <citation type="submission" date="2020-12" db="EMBL/GenBank/DDBJ databases">
        <authorList>
            <person name="Kanost M."/>
        </authorList>
    </citation>
    <scope>NUCLEOTIDE SEQUENCE</scope>
</reference>
<keyword evidence="2" id="KW-1185">Reference proteome</keyword>
<gene>
    <name evidence="1" type="ORF">O3G_MSEX015332</name>
</gene>
<dbReference type="EMBL" id="JH669672">
    <property type="protein sequence ID" value="KAG6465700.1"/>
    <property type="molecule type" value="Genomic_DNA"/>
</dbReference>
<accession>A0A922A0D7</accession>